<name>A0ABN7VTY9_GIGMA</name>
<dbReference type="Proteomes" id="UP000789901">
    <property type="component" value="Unassembled WGS sequence"/>
</dbReference>
<reference evidence="1 2" key="1">
    <citation type="submission" date="2021-06" db="EMBL/GenBank/DDBJ databases">
        <authorList>
            <person name="Kallberg Y."/>
            <person name="Tangrot J."/>
            <person name="Rosling A."/>
        </authorList>
    </citation>
    <scope>NUCLEOTIDE SEQUENCE [LARGE SCALE GENOMIC DNA]</scope>
    <source>
        <strain evidence="1 2">120-4 pot B 10/14</strain>
    </source>
</reference>
<accession>A0ABN7VTY9</accession>
<sequence length="242" mass="28179">GTLTKVRLKQDLSLAGLTANLWQEELQPFDFKIWQNNLNCQIIYKAKKLNLTISTSQIFEKYMEQAPFTLNLSEKNYARAKQRHGLVQSKRSTLPTSQTGKLNQGLDACRREENSITIRWVVKKRKREVLVEHWQDKNVILKRDKMKQVLEKCDGCELNSNKGKEVCLSWIRKEDIQEVYPKIQNMANQKVLLVPKEVIAKKKTGNVEALASNLLDPQLTVEASLARYLERSIQILHRWFPF</sequence>
<feature type="non-terminal residue" evidence="1">
    <location>
        <position position="1"/>
    </location>
</feature>
<gene>
    <name evidence="1" type="ORF">GMARGA_LOCUS22803</name>
</gene>
<organism evidence="1 2">
    <name type="scientific">Gigaspora margarita</name>
    <dbReference type="NCBI Taxonomy" id="4874"/>
    <lineage>
        <taxon>Eukaryota</taxon>
        <taxon>Fungi</taxon>
        <taxon>Fungi incertae sedis</taxon>
        <taxon>Mucoromycota</taxon>
        <taxon>Glomeromycotina</taxon>
        <taxon>Glomeromycetes</taxon>
        <taxon>Diversisporales</taxon>
        <taxon>Gigasporaceae</taxon>
        <taxon>Gigaspora</taxon>
    </lineage>
</organism>
<comment type="caution">
    <text evidence="1">The sequence shown here is derived from an EMBL/GenBank/DDBJ whole genome shotgun (WGS) entry which is preliminary data.</text>
</comment>
<proteinExistence type="predicted"/>
<protein>
    <submittedName>
        <fullName evidence="1">13808_t:CDS:1</fullName>
    </submittedName>
</protein>
<keyword evidence="2" id="KW-1185">Reference proteome</keyword>
<dbReference type="EMBL" id="CAJVQB010022402">
    <property type="protein sequence ID" value="CAG8799511.1"/>
    <property type="molecule type" value="Genomic_DNA"/>
</dbReference>
<evidence type="ECO:0000313" key="2">
    <source>
        <dbReference type="Proteomes" id="UP000789901"/>
    </source>
</evidence>
<evidence type="ECO:0000313" key="1">
    <source>
        <dbReference type="EMBL" id="CAG8799511.1"/>
    </source>
</evidence>